<proteinExistence type="predicted"/>
<reference evidence="1 2" key="1">
    <citation type="submission" date="2018-02" db="EMBL/GenBank/DDBJ databases">
        <title>Complete genome of Nitrosopumilus ureaphilus PS0.</title>
        <authorList>
            <person name="Qin W."/>
            <person name="Zheng Y."/>
            <person name="Stahl D.A."/>
        </authorList>
    </citation>
    <scope>NUCLEOTIDE SEQUENCE [LARGE SCALE GENOMIC DNA]</scope>
    <source>
        <strain evidence="1 2">PS0</strain>
    </source>
</reference>
<keyword evidence="2" id="KW-1185">Reference proteome</keyword>
<dbReference type="OrthoDB" id="3295at2157"/>
<dbReference type="EMBL" id="CP026995">
    <property type="protein sequence ID" value="QLH07528.1"/>
    <property type="molecule type" value="Genomic_DNA"/>
</dbReference>
<dbReference type="GeneID" id="56068637"/>
<evidence type="ECO:0000313" key="1">
    <source>
        <dbReference type="EMBL" id="QLH07528.1"/>
    </source>
</evidence>
<gene>
    <name evidence="1" type="ORF">C5F50_10945</name>
</gene>
<dbReference type="RefSeq" id="WP_179371408.1">
    <property type="nucleotide sequence ID" value="NZ_CP026995.1"/>
</dbReference>
<name>A0A7D5M9L7_9ARCH</name>
<dbReference type="AlphaFoldDB" id="A0A7D5M9L7"/>
<protein>
    <submittedName>
        <fullName evidence="1">Uncharacterized protein</fullName>
    </submittedName>
</protein>
<evidence type="ECO:0000313" key="2">
    <source>
        <dbReference type="Proteomes" id="UP000509478"/>
    </source>
</evidence>
<accession>A0A7D5M9L7</accession>
<dbReference type="Proteomes" id="UP000509478">
    <property type="component" value="Chromosome"/>
</dbReference>
<sequence length="66" mass="7689">MKLLACFVWNTKGHRDYDGNLESKSSSKIPEWVKNIFVWYGQDQVSENELLNAIKYLVQQGIVKLD</sequence>
<organism evidence="1 2">
    <name type="scientific">Nitrosopumilus ureiphilus</name>
    <dbReference type="NCBI Taxonomy" id="1470067"/>
    <lineage>
        <taxon>Archaea</taxon>
        <taxon>Nitrososphaerota</taxon>
        <taxon>Nitrososphaeria</taxon>
        <taxon>Nitrosopumilales</taxon>
        <taxon>Nitrosopumilaceae</taxon>
        <taxon>Nitrosopumilus</taxon>
    </lineage>
</organism>
<dbReference type="KEGG" id="nue:C5F50_10945"/>